<accession>A0A1D8IKH0</accession>
<evidence type="ECO:0000256" key="1">
    <source>
        <dbReference type="SAM" id="Phobius"/>
    </source>
</evidence>
<feature type="transmembrane region" description="Helical" evidence="1">
    <location>
        <begin position="126"/>
        <end position="143"/>
    </location>
</feature>
<feature type="transmembrane region" description="Helical" evidence="1">
    <location>
        <begin position="262"/>
        <end position="279"/>
    </location>
</feature>
<feature type="transmembrane region" description="Helical" evidence="1">
    <location>
        <begin position="51"/>
        <end position="68"/>
    </location>
</feature>
<feature type="transmembrane region" description="Helical" evidence="1">
    <location>
        <begin position="74"/>
        <end position="92"/>
    </location>
</feature>
<keyword evidence="3" id="KW-1185">Reference proteome</keyword>
<evidence type="ECO:0000313" key="3">
    <source>
        <dbReference type="Proteomes" id="UP000095401"/>
    </source>
</evidence>
<evidence type="ECO:0008006" key="4">
    <source>
        <dbReference type="Google" id="ProtNLM"/>
    </source>
</evidence>
<feature type="transmembrane region" description="Helical" evidence="1">
    <location>
        <begin position="99"/>
        <end position="120"/>
    </location>
</feature>
<sequence>MYSEEELASAVTAGILSAETATAFRAHVAAARHTYTVDEEQFRLITGFNDIFVVMACALLLISLTWIGAASAPWLGALALMVASWGLAEFFVRQRRMALPAIVLLLSFVGGVYYLGYAFFGRSLTALAFASALAAVAALAHWLRFRVPITVAAGVGAGLGLIIALLFKLVPAAMSYAGVIEFAGGVAVFALAMAWDAADTRRQTRKSDVAFWLHLLAAPLLVQPVFSQLSRFDGRVDLMHALIAIAVYVLIALVSLAIDRRALMASALVYVLVAFSVVLKEFGMVSLGFAFTALLIGSLLLLLSAFWHPCRRWLLGCFPAIALHRLPPLR</sequence>
<evidence type="ECO:0000313" key="2">
    <source>
        <dbReference type="EMBL" id="AOU96965.1"/>
    </source>
</evidence>
<protein>
    <recommendedName>
        <fullName evidence="4">DUF2157 domain-containing protein</fullName>
    </recommendedName>
</protein>
<feature type="transmembrane region" description="Helical" evidence="1">
    <location>
        <begin position="209"/>
        <end position="226"/>
    </location>
</feature>
<name>A0A1D8IKH0_9GAMM</name>
<dbReference type="Proteomes" id="UP000095401">
    <property type="component" value="Chromosome"/>
</dbReference>
<dbReference type="EMBL" id="CP017415">
    <property type="protein sequence ID" value="AOU96965.1"/>
    <property type="molecule type" value="Genomic_DNA"/>
</dbReference>
<feature type="transmembrane region" description="Helical" evidence="1">
    <location>
        <begin position="285"/>
        <end position="307"/>
    </location>
</feature>
<dbReference type="AlphaFoldDB" id="A0A1D8IKH0"/>
<keyword evidence="1" id="KW-0472">Membrane</keyword>
<dbReference type="KEGG" id="aprs:BI364_02130"/>
<proteinExistence type="predicted"/>
<keyword evidence="1" id="KW-0812">Transmembrane</keyword>
<keyword evidence="1" id="KW-1133">Transmembrane helix</keyword>
<dbReference type="RefSeq" id="WP_070077357.1">
    <property type="nucleotide sequence ID" value="NZ_CP017415.1"/>
</dbReference>
<gene>
    <name evidence="2" type="ORF">BI364_02130</name>
</gene>
<feature type="transmembrane region" description="Helical" evidence="1">
    <location>
        <begin position="176"/>
        <end position="197"/>
    </location>
</feature>
<reference evidence="3" key="1">
    <citation type="submission" date="2016-09" db="EMBL/GenBank/DDBJ databases">
        <title>Acidihalobacter prosperus F5.</title>
        <authorList>
            <person name="Khaleque H.N."/>
            <person name="Ramsay J.P."/>
            <person name="Kaksonen A.H."/>
            <person name="Boxall N.J."/>
            <person name="Watkin E.L.J."/>
        </authorList>
    </citation>
    <scope>NUCLEOTIDE SEQUENCE [LARGE SCALE GENOMIC DNA]</scope>
    <source>
        <strain evidence="3">F5</strain>
    </source>
</reference>
<organism evidence="2 3">
    <name type="scientific">Acidihalobacter yilgarnensis</name>
    <dbReference type="NCBI Taxonomy" id="2819280"/>
    <lineage>
        <taxon>Bacteria</taxon>
        <taxon>Pseudomonadati</taxon>
        <taxon>Pseudomonadota</taxon>
        <taxon>Gammaproteobacteria</taxon>
        <taxon>Chromatiales</taxon>
        <taxon>Ectothiorhodospiraceae</taxon>
        <taxon>Acidihalobacter</taxon>
    </lineage>
</organism>
<feature type="transmembrane region" description="Helical" evidence="1">
    <location>
        <begin position="150"/>
        <end position="170"/>
    </location>
</feature>
<feature type="transmembrane region" description="Helical" evidence="1">
    <location>
        <begin position="238"/>
        <end position="257"/>
    </location>
</feature>